<keyword evidence="2" id="KW-1185">Reference proteome</keyword>
<dbReference type="Proteomes" id="UP000311713">
    <property type="component" value="Unassembled WGS sequence"/>
</dbReference>
<dbReference type="EMBL" id="VDGT01000010">
    <property type="protein sequence ID" value="TNM29520.1"/>
    <property type="molecule type" value="Genomic_DNA"/>
</dbReference>
<protein>
    <submittedName>
        <fullName evidence="1">Uncharacterized protein</fullName>
    </submittedName>
</protein>
<dbReference type="OrthoDB" id="7573292at2"/>
<accession>A0A5C4V0H1</accession>
<proteinExistence type="predicted"/>
<dbReference type="RefSeq" id="WP_139645578.1">
    <property type="nucleotide sequence ID" value="NZ_BAAAZS010000075.1"/>
</dbReference>
<gene>
    <name evidence="1" type="ORF">FH715_15435</name>
</gene>
<evidence type="ECO:0000313" key="1">
    <source>
        <dbReference type="EMBL" id="TNM29520.1"/>
    </source>
</evidence>
<reference evidence="1 2" key="1">
    <citation type="submission" date="2019-06" db="EMBL/GenBank/DDBJ databases">
        <title>Draft genome of Streptomyces sedi sp. JCM16909.</title>
        <authorList>
            <person name="Klykleung N."/>
            <person name="Tanasupawat S."/>
            <person name="Kudo T."/>
            <person name="Yuki M."/>
            <person name="Ohkuma M."/>
        </authorList>
    </citation>
    <scope>NUCLEOTIDE SEQUENCE [LARGE SCALE GENOMIC DNA]</scope>
    <source>
        <strain evidence="1 2">JCM 16909</strain>
    </source>
</reference>
<organism evidence="1 2">
    <name type="scientific">Streptomyces sedi</name>
    <dbReference type="NCBI Taxonomy" id="555059"/>
    <lineage>
        <taxon>Bacteria</taxon>
        <taxon>Bacillati</taxon>
        <taxon>Actinomycetota</taxon>
        <taxon>Actinomycetes</taxon>
        <taxon>Kitasatosporales</taxon>
        <taxon>Streptomycetaceae</taxon>
        <taxon>Streptomyces</taxon>
    </lineage>
</organism>
<evidence type="ECO:0000313" key="2">
    <source>
        <dbReference type="Proteomes" id="UP000311713"/>
    </source>
</evidence>
<dbReference type="AlphaFoldDB" id="A0A5C4V0H1"/>
<comment type="caution">
    <text evidence="1">The sequence shown here is derived from an EMBL/GenBank/DDBJ whole genome shotgun (WGS) entry which is preliminary data.</text>
</comment>
<sequence>MNRWTCAQCGSDAWEEGFLKQPYTRPRFGRWVSGPLERDAFGTAKLFGRQRWIIDAWRCMVCSRLDLYARRPDG</sequence>
<name>A0A5C4V0H1_9ACTN</name>